<feature type="region of interest" description="Disordered" evidence="1">
    <location>
        <begin position="117"/>
        <end position="174"/>
    </location>
</feature>
<feature type="compositionally biased region" description="Basic and acidic residues" evidence="1">
    <location>
        <begin position="165"/>
        <end position="174"/>
    </location>
</feature>
<comment type="caution">
    <text evidence="2">The sequence shown here is derived from an EMBL/GenBank/DDBJ whole genome shotgun (WGS) entry which is preliminary data.</text>
</comment>
<dbReference type="GO" id="GO:0005886">
    <property type="term" value="C:plasma membrane"/>
    <property type="evidence" value="ECO:0007669"/>
    <property type="project" value="TreeGrafter"/>
</dbReference>
<dbReference type="Proteomes" id="UP000005710">
    <property type="component" value="Unassembled WGS sequence"/>
</dbReference>
<dbReference type="PANTHER" id="PTHR30531">
    <property type="entry name" value="FLAGELLAR BIOSYNTHETIC PROTEIN FLHB"/>
    <property type="match status" value="1"/>
</dbReference>
<dbReference type="HOGENOM" id="CLU_1539319_0_0_9"/>
<dbReference type="STRING" id="867903.ThesuDRAFT_00759"/>
<evidence type="ECO:0000256" key="1">
    <source>
        <dbReference type="SAM" id="MobiDB-lite"/>
    </source>
</evidence>
<keyword evidence="2" id="KW-0969">Cilium</keyword>
<dbReference type="RefSeq" id="WP_006903032.1">
    <property type="nucleotide sequence ID" value="NZ_JH976535.1"/>
</dbReference>
<protein>
    <submittedName>
        <fullName evidence="2">Uncharacterized protein, cytoplasmic domain of flagellar protein FhlB like protein</fullName>
    </submittedName>
</protein>
<reference evidence="2" key="1">
    <citation type="submission" date="2010-10" db="EMBL/GenBank/DDBJ databases">
        <authorList>
            <consortium name="US DOE Joint Genome Institute (JGI-PGF)"/>
            <person name="Lucas S."/>
            <person name="Copeland A."/>
            <person name="Lapidus A."/>
            <person name="Bruce D."/>
            <person name="Goodwin L."/>
            <person name="Pitluck S."/>
            <person name="Kyrpides N."/>
            <person name="Mavromatis K."/>
            <person name="Detter J.C."/>
            <person name="Han C."/>
            <person name="Land M."/>
            <person name="Hauser L."/>
            <person name="Markowitz V."/>
            <person name="Cheng J.-F."/>
            <person name="Hugenholtz P."/>
            <person name="Woyke T."/>
            <person name="Wu D."/>
            <person name="Pukall R."/>
            <person name="Wahrenburg C."/>
            <person name="Brambilla E."/>
            <person name="Klenk H.-P."/>
            <person name="Eisen J.A."/>
        </authorList>
    </citation>
    <scope>NUCLEOTIDE SEQUENCE [LARGE SCALE GENOMIC DNA]</scope>
    <source>
        <strain evidence="2">DSM 13965</strain>
    </source>
</reference>
<dbReference type="InterPro" id="IPR029025">
    <property type="entry name" value="T3SS_substrate_exporter_C"/>
</dbReference>
<organism evidence="2 3">
    <name type="scientific">Thermaerobacter subterraneus DSM 13965</name>
    <dbReference type="NCBI Taxonomy" id="867903"/>
    <lineage>
        <taxon>Bacteria</taxon>
        <taxon>Bacillati</taxon>
        <taxon>Bacillota</taxon>
        <taxon>Clostridia</taxon>
        <taxon>Eubacteriales</taxon>
        <taxon>Clostridiales Family XVII. Incertae Sedis</taxon>
        <taxon>Thermaerobacter</taxon>
    </lineage>
</organism>
<dbReference type="SUPFAM" id="SSF160544">
    <property type="entry name" value="EscU C-terminal domain-like"/>
    <property type="match status" value="1"/>
</dbReference>
<evidence type="ECO:0000313" key="3">
    <source>
        <dbReference type="Proteomes" id="UP000005710"/>
    </source>
</evidence>
<dbReference type="GO" id="GO:0009306">
    <property type="term" value="P:protein secretion"/>
    <property type="evidence" value="ECO:0007669"/>
    <property type="project" value="InterPro"/>
</dbReference>
<gene>
    <name evidence="2" type="ORF">ThesuDRAFT_00759</name>
</gene>
<keyword evidence="2" id="KW-0966">Cell projection</keyword>
<dbReference type="OrthoDB" id="9810419at2"/>
<keyword evidence="3" id="KW-1185">Reference proteome</keyword>
<dbReference type="Pfam" id="PF01312">
    <property type="entry name" value="Bac_export_2"/>
    <property type="match status" value="1"/>
</dbReference>
<dbReference type="Gene3D" id="3.40.1690.10">
    <property type="entry name" value="secretion proteins EscU"/>
    <property type="match status" value="1"/>
</dbReference>
<reference evidence="2" key="2">
    <citation type="submission" date="2012-10" db="EMBL/GenBank/DDBJ databases">
        <title>Improved high-quality draft of Thermaerobacter subterraneus C21, DSM 13965.</title>
        <authorList>
            <consortium name="DOE Joint Genome Institute"/>
            <person name="Eisen J."/>
            <person name="Huntemann M."/>
            <person name="Wei C.-L."/>
            <person name="Han J."/>
            <person name="Detter J.C."/>
            <person name="Han C."/>
            <person name="Tapia R."/>
            <person name="Chen A."/>
            <person name="Kyrpides N."/>
            <person name="Mavromatis K."/>
            <person name="Markowitz V."/>
            <person name="Szeto E."/>
            <person name="Ivanova N."/>
            <person name="Mikhailova N."/>
            <person name="Ovchinnikova G."/>
            <person name="Pagani I."/>
            <person name="Pati A."/>
            <person name="Goodwin L."/>
            <person name="Nordberg H.P."/>
            <person name="Cantor M.N."/>
            <person name="Hua S.X."/>
            <person name="Woyke T."/>
            <person name="Eisen J."/>
            <person name="Klenk H.-P."/>
        </authorList>
    </citation>
    <scope>NUCLEOTIDE SEQUENCE [LARGE SCALE GENOMIC DNA]</scope>
    <source>
        <strain evidence="2">DSM 13965</strain>
    </source>
</reference>
<evidence type="ECO:0000313" key="2">
    <source>
        <dbReference type="EMBL" id="EKP95033.1"/>
    </source>
</evidence>
<keyword evidence="2" id="KW-0282">Flagellum</keyword>
<feature type="compositionally biased region" description="Low complexity" evidence="1">
    <location>
        <begin position="117"/>
        <end position="128"/>
    </location>
</feature>
<dbReference type="InterPro" id="IPR006135">
    <property type="entry name" value="T3SS_substrate_exporter"/>
</dbReference>
<dbReference type="PANTHER" id="PTHR30531:SF12">
    <property type="entry name" value="FLAGELLAR BIOSYNTHETIC PROTEIN FLHB"/>
    <property type="match status" value="1"/>
</dbReference>
<dbReference type="eggNOG" id="COG2257">
    <property type="taxonomic scope" value="Bacteria"/>
</dbReference>
<name>K6Q1L5_9FIRM</name>
<dbReference type="EMBL" id="AENY02000002">
    <property type="protein sequence ID" value="EKP95033.1"/>
    <property type="molecule type" value="Genomic_DNA"/>
</dbReference>
<sequence length="174" mass="17140">MSETTEPSRLDGAEPPPQRAAAALRFDPGTDPAPRVVAAGFGTMAEAILRRAREAGVPEVTSPLAPVLARVPPGQAIPAALFEVVARIMALALELDRQMAGGLAGRARGPDLAARWGLASGADSPAGAGSSGGAGAPAGSRSGPVRGGGGSWDTPPGGSAPPGRPDPDDGRSQA</sequence>
<dbReference type="AlphaFoldDB" id="K6Q1L5"/>
<accession>K6Q1L5</accession>
<proteinExistence type="predicted"/>